<dbReference type="GO" id="GO:0016810">
    <property type="term" value="F:hydrolase activity, acting on carbon-nitrogen (but not peptide) bonds"/>
    <property type="evidence" value="ECO:0007669"/>
    <property type="project" value="InterPro"/>
</dbReference>
<dbReference type="Gene3D" id="3.10.310.70">
    <property type="match status" value="1"/>
</dbReference>
<dbReference type="FunFam" id="3.10.310.70:FF:000002">
    <property type="entry name" value="LAF3/LAF3 ISF1/LAF3 ISF2"/>
    <property type="match status" value="1"/>
</dbReference>
<dbReference type="Gene3D" id="2.30.40.10">
    <property type="entry name" value="Urease, subunit C, domain 1"/>
    <property type="match status" value="1"/>
</dbReference>
<dbReference type="InterPro" id="IPR011059">
    <property type="entry name" value="Metal-dep_hydrolase_composite"/>
</dbReference>
<dbReference type="SUPFAM" id="SSF51556">
    <property type="entry name" value="Metallo-dependent hydrolases"/>
    <property type="match status" value="1"/>
</dbReference>
<keyword evidence="3" id="KW-1185">Reference proteome</keyword>
<gene>
    <name evidence="2" type="ORF">HS088_TW16G00075</name>
</gene>
<dbReference type="InterPro" id="IPR032466">
    <property type="entry name" value="Metal_Hydrolase"/>
</dbReference>
<comment type="caution">
    <text evidence="2">The sequence shown here is derived from an EMBL/GenBank/DDBJ whole genome shotgun (WGS) entry which is preliminary data.</text>
</comment>
<organism evidence="2 3">
    <name type="scientific">Tripterygium wilfordii</name>
    <name type="common">Thunder God vine</name>
    <dbReference type="NCBI Taxonomy" id="458696"/>
    <lineage>
        <taxon>Eukaryota</taxon>
        <taxon>Viridiplantae</taxon>
        <taxon>Streptophyta</taxon>
        <taxon>Embryophyta</taxon>
        <taxon>Tracheophyta</taxon>
        <taxon>Spermatophyta</taxon>
        <taxon>Magnoliopsida</taxon>
        <taxon>eudicotyledons</taxon>
        <taxon>Gunneridae</taxon>
        <taxon>Pentapetalae</taxon>
        <taxon>rosids</taxon>
        <taxon>fabids</taxon>
        <taxon>Celastrales</taxon>
        <taxon>Celastraceae</taxon>
        <taxon>Tripterygium</taxon>
    </lineage>
</organism>
<accession>A0A7J7CHU2</accession>
<dbReference type="AlphaFoldDB" id="A0A7J7CHU2"/>
<evidence type="ECO:0000259" key="1">
    <source>
        <dbReference type="Pfam" id="PF07969"/>
    </source>
</evidence>
<dbReference type="PANTHER" id="PTHR22642">
    <property type="entry name" value="IMIDAZOLONEPROPIONASE"/>
    <property type="match status" value="1"/>
</dbReference>
<reference evidence="2 3" key="1">
    <citation type="journal article" date="2020" name="Nat. Commun.">
        <title>Genome of Tripterygium wilfordii and identification of cytochrome P450 involved in triptolide biosynthesis.</title>
        <authorList>
            <person name="Tu L."/>
            <person name="Su P."/>
            <person name="Zhang Z."/>
            <person name="Gao L."/>
            <person name="Wang J."/>
            <person name="Hu T."/>
            <person name="Zhou J."/>
            <person name="Zhang Y."/>
            <person name="Zhao Y."/>
            <person name="Liu Y."/>
            <person name="Song Y."/>
            <person name="Tong Y."/>
            <person name="Lu Y."/>
            <person name="Yang J."/>
            <person name="Xu C."/>
            <person name="Jia M."/>
            <person name="Peters R.J."/>
            <person name="Huang L."/>
            <person name="Gao W."/>
        </authorList>
    </citation>
    <scope>NUCLEOTIDE SEQUENCE [LARGE SCALE GENOMIC DNA]</scope>
    <source>
        <strain evidence="3">cv. XIE 37</strain>
        <tissue evidence="2">Leaf</tissue>
    </source>
</reference>
<dbReference type="Gene3D" id="3.20.20.140">
    <property type="entry name" value="Metal-dependent hydrolases"/>
    <property type="match status" value="1"/>
</dbReference>
<dbReference type="FunCoup" id="A0A7J7CHU2">
    <property type="interactions" value="201"/>
</dbReference>
<feature type="domain" description="Amidohydrolase 3" evidence="1">
    <location>
        <begin position="19"/>
        <end position="502"/>
    </location>
</feature>
<dbReference type="PANTHER" id="PTHR22642:SF2">
    <property type="entry name" value="PROTEIN LONG AFTER FAR-RED 3"/>
    <property type="match status" value="1"/>
</dbReference>
<evidence type="ECO:0000313" key="3">
    <source>
        <dbReference type="Proteomes" id="UP000593562"/>
    </source>
</evidence>
<dbReference type="EMBL" id="JAAARO010000016">
    <property type="protein sequence ID" value="KAF5733635.1"/>
    <property type="molecule type" value="Genomic_DNA"/>
</dbReference>
<dbReference type="Pfam" id="PF07969">
    <property type="entry name" value="Amidohydro_3"/>
    <property type="match status" value="1"/>
</dbReference>
<dbReference type="InterPro" id="IPR033932">
    <property type="entry name" value="YtcJ-like"/>
</dbReference>
<sequence>MRESYLQCTDLVGEGTKELNVEGNVVVPGFIDSHVHFISGGLQMMRVDLHGVNTKDEFLRRIRERVTNSKQGSWVLGGGWNNDLWGGELPTASWIDEITPYNPVWLSRMDGHMGLANSVALKLAGINNMSKDPNGGTIIKTSNGDPTGLLIDAAMQLLLPQIPEVSVYERREALLRASNLALMRGVTTVVDFGRYFPGTSMEHSWEDLSDVYSWANSSGKMMIRVCLFFPLETWSRLVDLISKTGHALSNWIYLGGVKAFADGSLGSNSALFHEPYVDEPQNYGLQVLEFKTLSNMTTASDKFGLQVAIHAIGDKANDLILDMFESVASKNGERDRRFRVEHAQHLTPGAADRFGEQGIFASVQPEHLLDDADSAIRKLGMDRAQKGSYLFRSLLAGHAQLAFGSDWPVADINPLESIKTAMKRTPPGWENAWIPSECISLEEALIAHTMSASRACFLDRDLGSLTPGKFADFVVLSTNSWDDFVADGSASVDATYVGGVRAYPFSSKP</sequence>
<evidence type="ECO:0000313" key="2">
    <source>
        <dbReference type="EMBL" id="KAF5733635.1"/>
    </source>
</evidence>
<dbReference type="SUPFAM" id="SSF51338">
    <property type="entry name" value="Composite domain of metallo-dependent hydrolases"/>
    <property type="match status" value="1"/>
</dbReference>
<proteinExistence type="predicted"/>
<dbReference type="InterPro" id="IPR013108">
    <property type="entry name" value="Amidohydro_3"/>
</dbReference>
<protein>
    <submittedName>
        <fullName evidence="2">Putative Exoenzymes regulatory protein aepA</fullName>
    </submittedName>
</protein>
<dbReference type="Proteomes" id="UP000593562">
    <property type="component" value="Unassembled WGS sequence"/>
</dbReference>
<dbReference type="CDD" id="cd01300">
    <property type="entry name" value="YtcJ_like"/>
    <property type="match status" value="1"/>
</dbReference>
<name>A0A7J7CHU2_TRIWF</name>
<dbReference type="InParanoid" id="A0A7J7CHU2"/>